<dbReference type="Pfam" id="PF05485">
    <property type="entry name" value="THAP"/>
    <property type="match status" value="1"/>
</dbReference>
<dbReference type="SUPFAM" id="SSF57716">
    <property type="entry name" value="Glucocorticoid receptor-like (DNA-binding domain)"/>
    <property type="match status" value="1"/>
</dbReference>
<dbReference type="PANTHER" id="PTHR46927:SF3">
    <property type="entry name" value="THAP-TYPE DOMAIN-CONTAINING PROTEIN"/>
    <property type="match status" value="1"/>
</dbReference>
<evidence type="ECO:0000313" key="9">
    <source>
        <dbReference type="EMBL" id="KAF0709260.1"/>
    </source>
</evidence>
<evidence type="ECO:0000256" key="7">
    <source>
        <dbReference type="SAM" id="MobiDB-lite"/>
    </source>
</evidence>
<keyword evidence="2 5" id="KW-0863">Zinc-finger</keyword>
<dbReference type="Pfam" id="PF21787">
    <property type="entry name" value="TNP-like_RNaseH_N"/>
    <property type="match status" value="1"/>
</dbReference>
<evidence type="ECO:0000259" key="8">
    <source>
        <dbReference type="PROSITE" id="PS50950"/>
    </source>
</evidence>
<keyword evidence="10" id="KW-1185">Reference proteome</keyword>
<keyword evidence="1" id="KW-0479">Metal-binding</keyword>
<evidence type="ECO:0000313" key="10">
    <source>
        <dbReference type="Proteomes" id="UP000478052"/>
    </source>
</evidence>
<feature type="domain" description="THAP-type" evidence="8">
    <location>
        <begin position="5"/>
        <end position="101"/>
    </location>
</feature>
<dbReference type="Pfam" id="PF12017">
    <property type="entry name" value="Tnp_P_element"/>
    <property type="match status" value="1"/>
</dbReference>
<evidence type="ECO:0000256" key="4">
    <source>
        <dbReference type="ARBA" id="ARBA00023125"/>
    </source>
</evidence>
<dbReference type="InterPro" id="IPR006612">
    <property type="entry name" value="THAP_Znf"/>
</dbReference>
<evidence type="ECO:0000256" key="3">
    <source>
        <dbReference type="ARBA" id="ARBA00022833"/>
    </source>
</evidence>
<sequence>MVNNKPRGGSSCAVATCTNYSGKIKTSGRKYLSFHRFPKDDTVAKKWQHLCKRGDVWNPKNAYICSDHFTKDDFVRDLKAELLEYEPKIRYLKQNVLPSLNLPLDHAHTPLSESSLNRRNRMNVKHTKQARDQLILSSIEQNESNIEVDSNSCTADNILDYEQLYNNLIQEHEALKTQFSEQNRLNQHEVDYKRINENLRFNMKILQKNLSTTNKLLKENQKHMKAIKIRSLDQSKAVENQARKLFSSVLTQNQLDLILKKKKRVRWSREEVSKAFTLRYFSKKAYKYVKDELHYPLPGLSCLPRWAKTIDMRNGVLQDVLKIMKLNGETLEDYEKLTVLMFDEVKVSYTMEYDVLHDQVLGPHNQMQVVMARGIASKWKQPIFVDFDTKMKKQILIDIIDRLNQIGFKVVCCVSDCGGGNVGLWKELEVDHENPIFDTPNGQSIICVPDAPHLLKLIRNWFLDTGFNLNGNVINKKPIETLISRVTTEVNVCHKLTPMHLTCEGSQRQNVKLAAQLLSHNTASALTRYQLIEDTKLNNDTANFIELINNWFDLANVAHPHNYSSPFKSPYGKFLKEQNCLFNEIFETINQMRCVGKNCLQIFQKGILMHINGTRHLLNVLKENGLSYLLTSKINQDALENLFSQIRTKGGLNDHPSPLNAIYRLRMIILGKNPGITSNHSNTTDDNKEEFMVAKAVKSVNLKLGDEHIGEDEIISSDTDTASENGSQLSNEDKNKVEMDNDAVEYLAGWVAKKHRFNKSGIGSTTTQVNKNNINNTLGHDYEIPSWINHVSYGGLIEPSSEFKKIIFRIERLFNKFTRNTINKGPNIVKQLTNKILCRMEIEDKWKPSIQTYIKQRILIRMKYYNQNALLLKKKNKAKIQLKKLSKLKK</sequence>
<dbReference type="Pfam" id="PF21788">
    <property type="entry name" value="TNP-like_GBD"/>
    <property type="match status" value="1"/>
</dbReference>
<dbReference type="GO" id="GO:0003677">
    <property type="term" value="F:DNA binding"/>
    <property type="evidence" value="ECO:0007669"/>
    <property type="project" value="UniProtKB-UniRule"/>
</dbReference>
<dbReference type="AlphaFoldDB" id="A0A6G0VUL8"/>
<dbReference type="Gene3D" id="6.20.210.20">
    <property type="entry name" value="THAP domain"/>
    <property type="match status" value="1"/>
</dbReference>
<keyword evidence="4 5" id="KW-0238">DNA-binding</keyword>
<name>A0A6G0VUL8_APHCR</name>
<comment type="caution">
    <text evidence="9">The sequence shown here is derived from an EMBL/GenBank/DDBJ whole genome shotgun (WGS) entry which is preliminary data.</text>
</comment>
<dbReference type="SMART" id="SM00692">
    <property type="entry name" value="DM3"/>
    <property type="match status" value="1"/>
</dbReference>
<protein>
    <submittedName>
        <fullName evidence="9">THAP-type domain-containing protein</fullName>
    </submittedName>
</protein>
<gene>
    <name evidence="9" type="ORF">FWK35_00034567</name>
</gene>
<dbReference type="Pfam" id="PF21789">
    <property type="entry name" value="TNP-like_RNaseH_C"/>
    <property type="match status" value="1"/>
</dbReference>
<dbReference type="InterPro" id="IPR048367">
    <property type="entry name" value="TNP-like_RNaseH_C"/>
</dbReference>
<dbReference type="InterPro" id="IPR021896">
    <property type="entry name" value="THAP9-like_HTH"/>
</dbReference>
<dbReference type="InterPro" id="IPR048366">
    <property type="entry name" value="TNP-like_GBD"/>
</dbReference>
<reference evidence="9 10" key="1">
    <citation type="submission" date="2019-08" db="EMBL/GenBank/DDBJ databases">
        <title>Whole genome of Aphis craccivora.</title>
        <authorList>
            <person name="Voronova N.V."/>
            <person name="Shulinski R.S."/>
            <person name="Bandarenka Y.V."/>
            <person name="Zhorov D.G."/>
            <person name="Warner D."/>
        </authorList>
    </citation>
    <scope>NUCLEOTIDE SEQUENCE [LARGE SCALE GENOMIC DNA]</scope>
    <source>
        <strain evidence="9">180601</strain>
        <tissue evidence="9">Whole Body</tissue>
    </source>
</reference>
<feature type="region of interest" description="Disordered" evidence="7">
    <location>
        <begin position="714"/>
        <end position="734"/>
    </location>
</feature>
<evidence type="ECO:0000256" key="1">
    <source>
        <dbReference type="ARBA" id="ARBA00022723"/>
    </source>
</evidence>
<dbReference type="InterPro" id="IPR022242">
    <property type="entry name" value="TNP-like_C"/>
</dbReference>
<feature type="coiled-coil region" evidence="6">
    <location>
        <begin position="158"/>
        <end position="185"/>
    </location>
</feature>
<proteinExistence type="predicted"/>
<dbReference type="Pfam" id="PF12596">
    <property type="entry name" value="Tnp_P_element_C"/>
    <property type="match status" value="1"/>
</dbReference>
<dbReference type="InterPro" id="IPR038441">
    <property type="entry name" value="THAP_Znf_sf"/>
</dbReference>
<dbReference type="InterPro" id="IPR052224">
    <property type="entry name" value="THAP_domain_protein"/>
</dbReference>
<accession>A0A6G0VUL8</accession>
<dbReference type="PANTHER" id="PTHR46927">
    <property type="entry name" value="AGAP005574-PA"/>
    <property type="match status" value="1"/>
</dbReference>
<dbReference type="GO" id="GO:0008270">
    <property type="term" value="F:zinc ion binding"/>
    <property type="evidence" value="ECO:0007669"/>
    <property type="project" value="UniProtKB-KW"/>
</dbReference>
<dbReference type="OrthoDB" id="6599700at2759"/>
<evidence type="ECO:0000256" key="5">
    <source>
        <dbReference type="PROSITE-ProRule" id="PRU00309"/>
    </source>
</evidence>
<dbReference type="PROSITE" id="PS50950">
    <property type="entry name" value="ZF_THAP"/>
    <property type="match status" value="1"/>
</dbReference>
<evidence type="ECO:0000256" key="2">
    <source>
        <dbReference type="ARBA" id="ARBA00022771"/>
    </source>
</evidence>
<dbReference type="InterPro" id="IPR048365">
    <property type="entry name" value="TNP-like_RNaseH_N"/>
</dbReference>
<dbReference type="EMBL" id="VUJU01011958">
    <property type="protein sequence ID" value="KAF0709260.1"/>
    <property type="molecule type" value="Genomic_DNA"/>
</dbReference>
<feature type="compositionally biased region" description="Polar residues" evidence="7">
    <location>
        <begin position="716"/>
        <end position="730"/>
    </location>
</feature>
<dbReference type="SMART" id="SM00980">
    <property type="entry name" value="THAP"/>
    <property type="match status" value="1"/>
</dbReference>
<feature type="non-terminal residue" evidence="9">
    <location>
        <position position="890"/>
    </location>
</feature>
<keyword evidence="3" id="KW-0862">Zinc</keyword>
<keyword evidence="6" id="KW-0175">Coiled coil</keyword>
<evidence type="ECO:0000256" key="6">
    <source>
        <dbReference type="SAM" id="Coils"/>
    </source>
</evidence>
<organism evidence="9 10">
    <name type="scientific">Aphis craccivora</name>
    <name type="common">Cowpea aphid</name>
    <dbReference type="NCBI Taxonomy" id="307492"/>
    <lineage>
        <taxon>Eukaryota</taxon>
        <taxon>Metazoa</taxon>
        <taxon>Ecdysozoa</taxon>
        <taxon>Arthropoda</taxon>
        <taxon>Hexapoda</taxon>
        <taxon>Insecta</taxon>
        <taxon>Pterygota</taxon>
        <taxon>Neoptera</taxon>
        <taxon>Paraneoptera</taxon>
        <taxon>Hemiptera</taxon>
        <taxon>Sternorrhyncha</taxon>
        <taxon>Aphidomorpha</taxon>
        <taxon>Aphidoidea</taxon>
        <taxon>Aphididae</taxon>
        <taxon>Aphidini</taxon>
        <taxon>Aphis</taxon>
        <taxon>Aphis</taxon>
    </lineage>
</organism>
<dbReference type="Proteomes" id="UP000478052">
    <property type="component" value="Unassembled WGS sequence"/>
</dbReference>